<evidence type="ECO:0000313" key="4">
    <source>
        <dbReference type="Proteomes" id="UP000268823"/>
    </source>
</evidence>
<feature type="domain" description="NTF2-like" evidence="2">
    <location>
        <begin position="23"/>
        <end position="159"/>
    </location>
</feature>
<dbReference type="Proteomes" id="UP000268823">
    <property type="component" value="Unassembled WGS sequence"/>
</dbReference>
<proteinExistence type="predicted"/>
<evidence type="ECO:0000259" key="2">
    <source>
        <dbReference type="Pfam" id="PF26534"/>
    </source>
</evidence>
<feature type="signal peptide" evidence="1">
    <location>
        <begin position="1"/>
        <end position="18"/>
    </location>
</feature>
<dbReference type="EMBL" id="QWIR01000026">
    <property type="protein sequence ID" value="RMY92829.1"/>
    <property type="molecule type" value="Genomic_DNA"/>
</dbReference>
<sequence length="172" mass="19227">MQFVTISSAISLASVVLAAPLQTCLTPEEASCIIEKYTGVLDGTGYDNKNANVTAQALIADDFTWDSDSFASLQERPLDDGYATNKDLFMSELYEYGPWPNIHTNEVIVGCNKIAWYWTIPQADVGGYRVKGFILLEVNSQFQICKVYSEFNTIAWGLDRHLDIFCPTNPTY</sequence>
<comment type="caution">
    <text evidence="3">The sequence shown here is derived from an EMBL/GenBank/DDBJ whole genome shotgun (WGS) entry which is preliminary data.</text>
</comment>
<accession>A0A3M7FVD5</accession>
<keyword evidence="1" id="KW-0732">Signal</keyword>
<dbReference type="OrthoDB" id="5596743at2759"/>
<organism evidence="3 4">
    <name type="scientific">Hortaea werneckii</name>
    <name type="common">Black yeast</name>
    <name type="synonym">Cladosporium werneckii</name>
    <dbReference type="NCBI Taxonomy" id="91943"/>
    <lineage>
        <taxon>Eukaryota</taxon>
        <taxon>Fungi</taxon>
        <taxon>Dikarya</taxon>
        <taxon>Ascomycota</taxon>
        <taxon>Pezizomycotina</taxon>
        <taxon>Dothideomycetes</taxon>
        <taxon>Dothideomycetidae</taxon>
        <taxon>Mycosphaerellales</taxon>
        <taxon>Teratosphaeriaceae</taxon>
        <taxon>Hortaea</taxon>
    </lineage>
</organism>
<protein>
    <recommendedName>
        <fullName evidence="2">NTF2-like domain-containing protein</fullName>
    </recommendedName>
</protein>
<dbReference type="InterPro" id="IPR058645">
    <property type="entry name" value="NTF2-like_dom_7"/>
</dbReference>
<evidence type="ECO:0000313" key="3">
    <source>
        <dbReference type="EMBL" id="RMY92829.1"/>
    </source>
</evidence>
<dbReference type="Pfam" id="PF26534">
    <property type="entry name" value="NTF2_7"/>
    <property type="match status" value="1"/>
</dbReference>
<dbReference type="AlphaFoldDB" id="A0A3M7FVD5"/>
<evidence type="ECO:0000256" key="1">
    <source>
        <dbReference type="SAM" id="SignalP"/>
    </source>
</evidence>
<reference evidence="3 4" key="1">
    <citation type="journal article" date="2018" name="BMC Genomics">
        <title>Genomic evidence for intraspecific hybridization in a clonal and extremely halotolerant yeast.</title>
        <authorList>
            <person name="Gostincar C."/>
            <person name="Stajich J.E."/>
            <person name="Zupancic J."/>
            <person name="Zalar P."/>
            <person name="Gunde-Cimerman N."/>
        </authorList>
    </citation>
    <scope>NUCLEOTIDE SEQUENCE [LARGE SCALE GENOMIC DNA]</scope>
    <source>
        <strain evidence="3 4">EXF-2788</strain>
    </source>
</reference>
<feature type="chain" id="PRO_5018045002" description="NTF2-like domain-containing protein" evidence="1">
    <location>
        <begin position="19"/>
        <end position="172"/>
    </location>
</feature>
<name>A0A3M7FVD5_HORWE</name>
<gene>
    <name evidence="3" type="ORF">D0861_02258</name>
</gene>
<dbReference type="VEuPathDB" id="FungiDB:BTJ68_06886"/>